<gene>
    <name evidence="1" type="ORF">BJ322DRAFT_1137569</name>
</gene>
<reference evidence="1" key="2">
    <citation type="submission" date="2020-11" db="EMBL/GenBank/DDBJ databases">
        <authorList>
            <consortium name="DOE Joint Genome Institute"/>
            <person name="Kuo A."/>
            <person name="Miyauchi S."/>
            <person name="Kiss E."/>
            <person name="Drula E."/>
            <person name="Kohler A."/>
            <person name="Sanchez-Garcia M."/>
            <person name="Andreopoulos B."/>
            <person name="Barry K.W."/>
            <person name="Bonito G."/>
            <person name="Buee M."/>
            <person name="Carver A."/>
            <person name="Chen C."/>
            <person name="Cichocki N."/>
            <person name="Clum A."/>
            <person name="Culley D."/>
            <person name="Crous P.W."/>
            <person name="Fauchery L."/>
            <person name="Girlanda M."/>
            <person name="Hayes R."/>
            <person name="Keri Z."/>
            <person name="Labutti K."/>
            <person name="Lipzen A."/>
            <person name="Lombard V."/>
            <person name="Magnuson J."/>
            <person name="Maillard F."/>
            <person name="Morin E."/>
            <person name="Murat C."/>
            <person name="Nolan M."/>
            <person name="Ohm R."/>
            <person name="Pangilinan J."/>
            <person name="Pereira M."/>
            <person name="Perotto S."/>
            <person name="Peter M."/>
            <person name="Riley R."/>
            <person name="Sitrit Y."/>
            <person name="Stielow B."/>
            <person name="Szollosi G."/>
            <person name="Zifcakova L."/>
            <person name="Stursova M."/>
            <person name="Spatafora J.W."/>
            <person name="Tedersoo L."/>
            <person name="Vaario L.-M."/>
            <person name="Yamada A."/>
            <person name="Yan M."/>
            <person name="Wang P."/>
            <person name="Xu J."/>
            <person name="Bruns T."/>
            <person name="Baldrian P."/>
            <person name="Vilgalys R."/>
            <person name="Henrissat B."/>
            <person name="Grigoriev I.V."/>
            <person name="Hibbett D."/>
            <person name="Nagy L.G."/>
            <person name="Martin F.M."/>
        </authorList>
    </citation>
    <scope>NUCLEOTIDE SEQUENCE</scope>
    <source>
        <strain evidence="1">UH-Tt-Lm1</strain>
    </source>
</reference>
<reference evidence="1" key="1">
    <citation type="journal article" date="2020" name="Nat. Commun.">
        <title>Large-scale genome sequencing of mycorrhizal fungi provides insights into the early evolution of symbiotic traits.</title>
        <authorList>
            <person name="Miyauchi S."/>
            <person name="Kiss E."/>
            <person name="Kuo A."/>
            <person name="Drula E."/>
            <person name="Kohler A."/>
            <person name="Sanchez-Garcia M."/>
            <person name="Morin E."/>
            <person name="Andreopoulos B."/>
            <person name="Barry K.W."/>
            <person name="Bonito G."/>
            <person name="Buee M."/>
            <person name="Carver A."/>
            <person name="Chen C."/>
            <person name="Cichocki N."/>
            <person name="Clum A."/>
            <person name="Culley D."/>
            <person name="Crous P.W."/>
            <person name="Fauchery L."/>
            <person name="Girlanda M."/>
            <person name="Hayes R.D."/>
            <person name="Keri Z."/>
            <person name="LaButti K."/>
            <person name="Lipzen A."/>
            <person name="Lombard V."/>
            <person name="Magnuson J."/>
            <person name="Maillard F."/>
            <person name="Murat C."/>
            <person name="Nolan M."/>
            <person name="Ohm R.A."/>
            <person name="Pangilinan J."/>
            <person name="Pereira M.F."/>
            <person name="Perotto S."/>
            <person name="Peter M."/>
            <person name="Pfister S."/>
            <person name="Riley R."/>
            <person name="Sitrit Y."/>
            <person name="Stielow J.B."/>
            <person name="Szollosi G."/>
            <person name="Zifcakova L."/>
            <person name="Stursova M."/>
            <person name="Spatafora J.W."/>
            <person name="Tedersoo L."/>
            <person name="Vaario L.M."/>
            <person name="Yamada A."/>
            <person name="Yan M."/>
            <person name="Wang P."/>
            <person name="Xu J."/>
            <person name="Bruns T."/>
            <person name="Baldrian P."/>
            <person name="Vilgalys R."/>
            <person name="Dunand C."/>
            <person name="Henrissat B."/>
            <person name="Grigoriev I.V."/>
            <person name="Hibbett D."/>
            <person name="Nagy L.G."/>
            <person name="Martin F.M."/>
        </authorList>
    </citation>
    <scope>NUCLEOTIDE SEQUENCE</scope>
    <source>
        <strain evidence="1">UH-Tt-Lm1</strain>
    </source>
</reference>
<protein>
    <submittedName>
        <fullName evidence="1">Methyltransferase-domain-containing protein</fullName>
    </submittedName>
</protein>
<sequence>MVTYNDQLPERTSIPLLTVDETKAILSHLRETHDPPVRGTHVTSHRRIFPSSAENNSVSTIHFQPAVVGRSEPLSRKPACDWLTALISHLQKCIIKDGEDLEAREEILDAAAALLSIFAGTASAGKLNRTFTFNDPLSRPIHVEITDIPLENQDYTTLGAQTWGGAHVLAQIIIQNQSHFGLHQGQSGSTTRPKILELGAGTGLVSLAVYRYLASRGLGATIHATDFNSLILHNLAHNISINQLAIPEPNTDLEISCGCLDWSKPGAANADLFNSVDLVLGADVIYEELHARWIRTCLEKFMRKPWPGSLQPMFHLLIPLRPTHTFESSTIERIFPPRSESSGQGGWELVVFSKDSILCEASQDEADGWVEYVYYTIGWESKTLEQEYNNNAG</sequence>
<dbReference type="AlphaFoldDB" id="A0A9P6HJN9"/>
<dbReference type="PANTHER" id="PTHR14614">
    <property type="entry name" value="HEPATOCELLULAR CARCINOMA-ASSOCIATED ANTIGEN"/>
    <property type="match status" value="1"/>
</dbReference>
<dbReference type="PANTHER" id="PTHR14614:SF130">
    <property type="entry name" value="PROTEIN-LYSINE N-METHYLTRANSFERASE EEF2KMT"/>
    <property type="match status" value="1"/>
</dbReference>
<evidence type="ECO:0000313" key="2">
    <source>
        <dbReference type="Proteomes" id="UP000736335"/>
    </source>
</evidence>
<dbReference type="Proteomes" id="UP000736335">
    <property type="component" value="Unassembled WGS sequence"/>
</dbReference>
<dbReference type="EMBL" id="WIUZ02000004">
    <property type="protein sequence ID" value="KAF9788498.1"/>
    <property type="molecule type" value="Genomic_DNA"/>
</dbReference>
<accession>A0A9P6HJN9</accession>
<dbReference type="InterPro" id="IPR029063">
    <property type="entry name" value="SAM-dependent_MTases_sf"/>
</dbReference>
<comment type="caution">
    <text evidence="1">The sequence shown here is derived from an EMBL/GenBank/DDBJ whole genome shotgun (WGS) entry which is preliminary data.</text>
</comment>
<organism evidence="1 2">
    <name type="scientific">Thelephora terrestris</name>
    <dbReference type="NCBI Taxonomy" id="56493"/>
    <lineage>
        <taxon>Eukaryota</taxon>
        <taxon>Fungi</taxon>
        <taxon>Dikarya</taxon>
        <taxon>Basidiomycota</taxon>
        <taxon>Agaricomycotina</taxon>
        <taxon>Agaricomycetes</taxon>
        <taxon>Thelephorales</taxon>
        <taxon>Thelephoraceae</taxon>
        <taxon>Thelephora</taxon>
    </lineage>
</organism>
<dbReference type="Pfam" id="PF10294">
    <property type="entry name" value="Methyltransf_16"/>
    <property type="match status" value="1"/>
</dbReference>
<dbReference type="GO" id="GO:0032259">
    <property type="term" value="P:methylation"/>
    <property type="evidence" value="ECO:0007669"/>
    <property type="project" value="UniProtKB-KW"/>
</dbReference>
<evidence type="ECO:0000313" key="1">
    <source>
        <dbReference type="EMBL" id="KAF9788498.1"/>
    </source>
</evidence>
<dbReference type="Gene3D" id="3.40.50.150">
    <property type="entry name" value="Vaccinia Virus protein VP39"/>
    <property type="match status" value="1"/>
</dbReference>
<keyword evidence="1" id="KW-0808">Transferase</keyword>
<dbReference type="GO" id="GO:0008757">
    <property type="term" value="F:S-adenosylmethionine-dependent methyltransferase activity"/>
    <property type="evidence" value="ECO:0007669"/>
    <property type="project" value="UniProtKB-ARBA"/>
</dbReference>
<proteinExistence type="predicted"/>
<dbReference type="SUPFAM" id="SSF53335">
    <property type="entry name" value="S-adenosyl-L-methionine-dependent methyltransferases"/>
    <property type="match status" value="1"/>
</dbReference>
<name>A0A9P6HJN9_9AGAM</name>
<keyword evidence="2" id="KW-1185">Reference proteome</keyword>
<dbReference type="OrthoDB" id="433955at2759"/>
<keyword evidence="1" id="KW-0489">Methyltransferase</keyword>
<dbReference type="CDD" id="cd02440">
    <property type="entry name" value="AdoMet_MTases"/>
    <property type="match status" value="1"/>
</dbReference>
<dbReference type="InterPro" id="IPR019410">
    <property type="entry name" value="Methyltransf_16"/>
</dbReference>